<dbReference type="SUPFAM" id="SSF53756">
    <property type="entry name" value="UDP-Glycosyltransferase/glycogen phosphorylase"/>
    <property type="match status" value="1"/>
</dbReference>
<evidence type="ECO:0000256" key="1">
    <source>
        <dbReference type="ARBA" id="ARBA00009995"/>
    </source>
</evidence>
<evidence type="ECO:0008006" key="5">
    <source>
        <dbReference type="Google" id="ProtNLM"/>
    </source>
</evidence>
<protein>
    <recommendedName>
        <fullName evidence="5">UDP-glycosyltransferase 87A1</fullName>
    </recommendedName>
</protein>
<dbReference type="Pfam" id="PF00201">
    <property type="entry name" value="UDPGT"/>
    <property type="match status" value="1"/>
</dbReference>
<sequence>MDPTVDVESTTVCHVVAMPFPGRGHINPMMNLCKLLASKRPDILITLVVTEEWLGFIGSDSKPDNIQFASIPNVIPPERLKAADFPSFYEAVMTKMEAPFDRLLDLLEPPVTTILADIEVLWGTKIGNRRNIPVTLLWTMSATFFSLLRFLNLFAENKDYLLPLQDLTEKGGEEQVQNIPGVQKAQYLLFTSVYELEPQAIDNLQAQFPFPLYTIGPAIPYLELDNNDSVSATDYLQWLNSQPQASVLYISLGSFLSASSAQMDEIAAGLRSSGVRFLWVARGEASRLKESCGDMGLVVPWCEQLKVLCHSSVGGFWTHCGWNSTLEAVFAGVPMLTFPLFLDQFPNSSQIVEDWKIGWRVEKNDVGNGKLMKKEVAELVGMFMNLESDEGKEMRKRARELVEVFRRATGSGGSSETNINAFIKDITQGHGLH</sequence>
<dbReference type="FunFam" id="3.40.50.2000:FF:000138">
    <property type="entry name" value="Glycosyltransferase"/>
    <property type="match status" value="1"/>
</dbReference>
<organism evidence="3 4">
    <name type="scientific">Rhamnella rubrinervis</name>
    <dbReference type="NCBI Taxonomy" id="2594499"/>
    <lineage>
        <taxon>Eukaryota</taxon>
        <taxon>Viridiplantae</taxon>
        <taxon>Streptophyta</taxon>
        <taxon>Embryophyta</taxon>
        <taxon>Tracheophyta</taxon>
        <taxon>Spermatophyta</taxon>
        <taxon>Magnoliopsida</taxon>
        <taxon>eudicotyledons</taxon>
        <taxon>Gunneridae</taxon>
        <taxon>Pentapetalae</taxon>
        <taxon>rosids</taxon>
        <taxon>fabids</taxon>
        <taxon>Rosales</taxon>
        <taxon>Rhamnaceae</taxon>
        <taxon>rhamnoid group</taxon>
        <taxon>Rhamneae</taxon>
        <taxon>Rhamnella</taxon>
    </lineage>
</organism>
<evidence type="ECO:0000313" key="3">
    <source>
        <dbReference type="EMBL" id="KAF3454066.1"/>
    </source>
</evidence>
<dbReference type="CDD" id="cd03784">
    <property type="entry name" value="GT1_Gtf-like"/>
    <property type="match status" value="1"/>
</dbReference>
<dbReference type="PANTHER" id="PTHR11926:SF1395">
    <property type="entry name" value="GLYCOSYLTRANSFERASE"/>
    <property type="match status" value="1"/>
</dbReference>
<dbReference type="EMBL" id="VOIH02000002">
    <property type="protein sequence ID" value="KAF3454066.1"/>
    <property type="molecule type" value="Genomic_DNA"/>
</dbReference>
<gene>
    <name evidence="3" type="ORF">FNV43_RR04513</name>
</gene>
<dbReference type="OrthoDB" id="5835829at2759"/>
<evidence type="ECO:0000313" key="4">
    <source>
        <dbReference type="Proteomes" id="UP000796880"/>
    </source>
</evidence>
<name>A0A8K0HJN7_9ROSA</name>
<proteinExistence type="inferred from homology"/>
<dbReference type="PANTHER" id="PTHR11926">
    <property type="entry name" value="GLUCOSYL/GLUCURONOSYL TRANSFERASES"/>
    <property type="match status" value="1"/>
</dbReference>
<dbReference type="GO" id="GO:0080043">
    <property type="term" value="F:quercetin 3-O-glucosyltransferase activity"/>
    <property type="evidence" value="ECO:0007669"/>
    <property type="project" value="TreeGrafter"/>
</dbReference>
<dbReference type="AlphaFoldDB" id="A0A8K0HJN7"/>
<dbReference type="Proteomes" id="UP000796880">
    <property type="component" value="Unassembled WGS sequence"/>
</dbReference>
<accession>A0A8K0HJN7</accession>
<reference evidence="3" key="1">
    <citation type="submission" date="2020-03" db="EMBL/GenBank/DDBJ databases">
        <title>A high-quality chromosome-level genome assembly of a woody plant with both climbing and erect habits, Rhamnella rubrinervis.</title>
        <authorList>
            <person name="Lu Z."/>
            <person name="Yang Y."/>
            <person name="Zhu X."/>
            <person name="Sun Y."/>
        </authorList>
    </citation>
    <scope>NUCLEOTIDE SEQUENCE</scope>
    <source>
        <strain evidence="3">BYM</strain>
        <tissue evidence="3">Leaf</tissue>
    </source>
</reference>
<dbReference type="GO" id="GO:0080044">
    <property type="term" value="F:quercetin 7-O-glucosyltransferase activity"/>
    <property type="evidence" value="ECO:0007669"/>
    <property type="project" value="TreeGrafter"/>
</dbReference>
<dbReference type="Gene3D" id="3.40.50.2000">
    <property type="entry name" value="Glycogen Phosphorylase B"/>
    <property type="match status" value="2"/>
</dbReference>
<comment type="caution">
    <text evidence="3">The sequence shown here is derived from an EMBL/GenBank/DDBJ whole genome shotgun (WGS) entry which is preliminary data.</text>
</comment>
<dbReference type="InterPro" id="IPR002213">
    <property type="entry name" value="UDP_glucos_trans"/>
</dbReference>
<comment type="similarity">
    <text evidence="1">Belongs to the UDP-glycosyltransferase family.</text>
</comment>
<keyword evidence="4" id="KW-1185">Reference proteome</keyword>
<keyword evidence="2" id="KW-0808">Transferase</keyword>
<evidence type="ECO:0000256" key="2">
    <source>
        <dbReference type="ARBA" id="ARBA00022679"/>
    </source>
</evidence>